<feature type="compositionally biased region" description="Polar residues" evidence="1">
    <location>
        <begin position="197"/>
        <end position="225"/>
    </location>
</feature>
<feature type="compositionally biased region" description="Basic residues" evidence="1">
    <location>
        <begin position="380"/>
        <end position="390"/>
    </location>
</feature>
<accession>A0A177V4U2</accession>
<dbReference type="PANTHER" id="PTHR15885">
    <property type="entry name" value="COILED-COIL DOMAIN-CONTAINING PROTEIN 174"/>
    <property type="match status" value="1"/>
</dbReference>
<protein>
    <submittedName>
        <fullName evidence="2">Uncharacterized protein</fullName>
    </submittedName>
</protein>
<dbReference type="Pfam" id="PF13300">
    <property type="entry name" value="DUF4078"/>
    <property type="match status" value="1"/>
</dbReference>
<comment type="caution">
    <text evidence="2">The sequence shown here is derived from an EMBL/GenBank/DDBJ whole genome shotgun (WGS) entry which is preliminary data.</text>
</comment>
<reference evidence="2" key="1">
    <citation type="submission" date="2016-04" db="EMBL/GenBank/DDBJ databases">
        <authorList>
            <person name="Nguyen H.D."/>
            <person name="Kesanakurti P."/>
            <person name="Cullis J."/>
            <person name="Levesque C.A."/>
            <person name="Hambleton S."/>
        </authorList>
    </citation>
    <scope>NUCLEOTIDE SEQUENCE</scope>
    <source>
        <strain evidence="2">DAOMC 238032</strain>
    </source>
</reference>
<reference evidence="2" key="2">
    <citation type="journal article" date="2019" name="IMA Fungus">
        <title>Genome sequencing and comparison of five Tilletia species to identify candidate genes for the detection of regulated species infecting wheat.</title>
        <authorList>
            <person name="Nguyen H.D.T."/>
            <person name="Sultana T."/>
            <person name="Kesanakurti P."/>
            <person name="Hambleton S."/>
        </authorList>
    </citation>
    <scope>NUCLEOTIDE SEQUENCE</scope>
    <source>
        <strain evidence="2">DAOMC 238032</strain>
    </source>
</reference>
<evidence type="ECO:0000256" key="1">
    <source>
        <dbReference type="SAM" id="MobiDB-lite"/>
    </source>
</evidence>
<evidence type="ECO:0000313" key="2">
    <source>
        <dbReference type="EMBL" id="KAE8254929.1"/>
    </source>
</evidence>
<sequence length="390" mass="42911">MQPGASGLLSIHAELRKRTSDSQRSSSSHGTTTSSSSSKDEYHTRAVKGKKLSTAFIMPKQGLNLHPESSDTNTPNKRAKQQDIDKYNVRGRGPNVSLLSSAAKTPSAKLEQERLRALRAKAKAYEQMVNSTAHTHDDNDNDSSSLIDFKRKAAENALDPPPPSPSHPAPQPFFDDLDEEEEEQITYTDDFGRTRTLPRSQIPPSHLPENTTPATSISYGKQTTFPIYRPPSPKLRVSRAMRKKIESGAPPLAHFDPKAEVRNRGAGLFQFAKDEGERARQMEALQLERQRTERERKARCGSSSSSSNDRLPPREGFASAEERPWGGEHDDHEEGGLDGEGENEDVKPHQASVPLDPFAAVEMMAAKSKGSADPSSSSKGKGKKRKKGDH</sequence>
<dbReference type="EMBL" id="LWDD02000931">
    <property type="protein sequence ID" value="KAE8254929.1"/>
    <property type="molecule type" value="Genomic_DNA"/>
</dbReference>
<feature type="compositionally biased region" description="Pro residues" evidence="1">
    <location>
        <begin position="159"/>
        <end position="171"/>
    </location>
</feature>
<feature type="compositionally biased region" description="Low complexity" evidence="1">
    <location>
        <begin position="365"/>
        <end position="379"/>
    </location>
</feature>
<feature type="region of interest" description="Disordered" evidence="1">
    <location>
        <begin position="1"/>
        <end position="111"/>
    </location>
</feature>
<feature type="compositionally biased region" description="Low complexity" evidence="1">
    <location>
        <begin position="22"/>
        <end position="37"/>
    </location>
</feature>
<gene>
    <name evidence="2" type="ORF">A4X03_0g5642</name>
</gene>
<feature type="compositionally biased region" description="Acidic residues" evidence="1">
    <location>
        <begin position="175"/>
        <end position="184"/>
    </location>
</feature>
<name>A0A177V4U2_9BASI</name>
<dbReference type="Proteomes" id="UP000077671">
    <property type="component" value="Unassembled WGS sequence"/>
</dbReference>
<proteinExistence type="predicted"/>
<feature type="compositionally biased region" description="Basic and acidic residues" evidence="1">
    <location>
        <begin position="320"/>
        <end position="335"/>
    </location>
</feature>
<dbReference type="AlphaFoldDB" id="A0A177V4U2"/>
<feature type="region of interest" description="Disordered" evidence="1">
    <location>
        <begin position="128"/>
        <end position="234"/>
    </location>
</feature>
<organism evidence="2 3">
    <name type="scientific">Tilletia caries</name>
    <name type="common">wheat bunt fungus</name>
    <dbReference type="NCBI Taxonomy" id="13290"/>
    <lineage>
        <taxon>Eukaryota</taxon>
        <taxon>Fungi</taxon>
        <taxon>Dikarya</taxon>
        <taxon>Basidiomycota</taxon>
        <taxon>Ustilaginomycotina</taxon>
        <taxon>Exobasidiomycetes</taxon>
        <taxon>Tilletiales</taxon>
        <taxon>Tilletiaceae</taxon>
        <taxon>Tilletia</taxon>
    </lineage>
</organism>
<dbReference type="GO" id="GO:0005634">
    <property type="term" value="C:nucleus"/>
    <property type="evidence" value="ECO:0007669"/>
    <property type="project" value="TreeGrafter"/>
</dbReference>
<dbReference type="PANTHER" id="PTHR15885:SF1">
    <property type="entry name" value="COILED-COIL DOMAIN-CONTAINING PROTEIN 174"/>
    <property type="match status" value="1"/>
</dbReference>
<dbReference type="InterPro" id="IPR025066">
    <property type="entry name" value="CCDC174-like"/>
</dbReference>
<evidence type="ECO:0000313" key="3">
    <source>
        <dbReference type="Proteomes" id="UP000077671"/>
    </source>
</evidence>
<feature type="region of interest" description="Disordered" evidence="1">
    <location>
        <begin position="272"/>
        <end position="390"/>
    </location>
</feature>
<feature type="compositionally biased region" description="Basic and acidic residues" evidence="1">
    <location>
        <begin position="272"/>
        <end position="298"/>
    </location>
</feature>